<evidence type="ECO:0000256" key="2">
    <source>
        <dbReference type="ARBA" id="ARBA00011695"/>
    </source>
</evidence>
<comment type="caution">
    <text evidence="6">The sequence shown here is derived from an EMBL/GenBank/DDBJ whole genome shotgun (WGS) entry which is preliminary data.</text>
</comment>
<name>A0A6A4V717_AMPAM</name>
<dbReference type="Gene3D" id="1.10.287.370">
    <property type="match status" value="1"/>
</dbReference>
<dbReference type="FunFam" id="1.10.287.370:FF:000003">
    <property type="entry name" value="Prefoldin subunit 6"/>
    <property type="match status" value="1"/>
</dbReference>
<keyword evidence="5" id="KW-0175">Coiled coil</keyword>
<dbReference type="PANTHER" id="PTHR21431">
    <property type="entry name" value="PREFOLDIN SUBUNIT 6"/>
    <property type="match status" value="1"/>
</dbReference>
<dbReference type="GO" id="GO:0005737">
    <property type="term" value="C:cytoplasm"/>
    <property type="evidence" value="ECO:0007669"/>
    <property type="project" value="TreeGrafter"/>
</dbReference>
<reference evidence="6 7" key="1">
    <citation type="submission" date="2019-07" db="EMBL/GenBank/DDBJ databases">
        <title>Draft genome assembly of a fouling barnacle, Amphibalanus amphitrite (Darwin, 1854): The first reference genome for Thecostraca.</title>
        <authorList>
            <person name="Kim W."/>
        </authorList>
    </citation>
    <scope>NUCLEOTIDE SEQUENCE [LARGE SCALE GENOMIC DNA]</scope>
    <source>
        <strain evidence="6">SNU_AA5</strain>
        <tissue evidence="6">Soma without cirri and trophi</tissue>
    </source>
</reference>
<dbReference type="GO" id="GO:0051087">
    <property type="term" value="F:protein-folding chaperone binding"/>
    <property type="evidence" value="ECO:0007669"/>
    <property type="project" value="TreeGrafter"/>
</dbReference>
<gene>
    <name evidence="6" type="primary">Pfdn6</name>
    <name evidence="6" type="ORF">FJT64_012706</name>
</gene>
<keyword evidence="7" id="KW-1185">Reference proteome</keyword>
<protein>
    <recommendedName>
        <fullName evidence="4">Probable prefoldin subunit 6</fullName>
    </recommendedName>
</protein>
<evidence type="ECO:0000256" key="1">
    <source>
        <dbReference type="ARBA" id="ARBA00008045"/>
    </source>
</evidence>
<dbReference type="AlphaFoldDB" id="A0A6A4V717"/>
<dbReference type="PANTHER" id="PTHR21431:SF0">
    <property type="entry name" value="PREFOLDIN SUBUNIT 6"/>
    <property type="match status" value="1"/>
</dbReference>
<evidence type="ECO:0000256" key="4">
    <source>
        <dbReference type="ARBA" id="ARBA00072592"/>
    </source>
</evidence>
<accession>A0A6A4V717</accession>
<comment type="subunit">
    <text evidence="2">Heterohexamer of two PFD-alpha type and four PFD-beta type subunits.</text>
</comment>
<dbReference type="GO" id="GO:0051082">
    <property type="term" value="F:unfolded protein binding"/>
    <property type="evidence" value="ECO:0007669"/>
    <property type="project" value="InterPro"/>
</dbReference>
<dbReference type="OrthoDB" id="248120at2759"/>
<dbReference type="CDD" id="cd23161">
    <property type="entry name" value="Prefoldin_6"/>
    <property type="match status" value="1"/>
</dbReference>
<comment type="similarity">
    <text evidence="1">Belongs to the prefoldin subunit beta family.</text>
</comment>
<evidence type="ECO:0000256" key="3">
    <source>
        <dbReference type="ARBA" id="ARBA00023186"/>
    </source>
</evidence>
<organism evidence="6 7">
    <name type="scientific">Amphibalanus amphitrite</name>
    <name type="common">Striped barnacle</name>
    <name type="synonym">Balanus amphitrite</name>
    <dbReference type="NCBI Taxonomy" id="1232801"/>
    <lineage>
        <taxon>Eukaryota</taxon>
        <taxon>Metazoa</taxon>
        <taxon>Ecdysozoa</taxon>
        <taxon>Arthropoda</taxon>
        <taxon>Crustacea</taxon>
        <taxon>Multicrustacea</taxon>
        <taxon>Cirripedia</taxon>
        <taxon>Thoracica</taxon>
        <taxon>Thoracicalcarea</taxon>
        <taxon>Balanomorpha</taxon>
        <taxon>Balanoidea</taxon>
        <taxon>Balanidae</taxon>
        <taxon>Amphibalaninae</taxon>
        <taxon>Amphibalanus</taxon>
    </lineage>
</organism>
<dbReference type="EMBL" id="VIIS01002072">
    <property type="protein sequence ID" value="KAF0288959.1"/>
    <property type="molecule type" value="Genomic_DNA"/>
</dbReference>
<evidence type="ECO:0000313" key="6">
    <source>
        <dbReference type="EMBL" id="KAF0288959.1"/>
    </source>
</evidence>
<dbReference type="InterPro" id="IPR009053">
    <property type="entry name" value="Prefoldin"/>
</dbReference>
<evidence type="ECO:0000313" key="7">
    <source>
        <dbReference type="Proteomes" id="UP000440578"/>
    </source>
</evidence>
<dbReference type="GO" id="GO:0006457">
    <property type="term" value="P:protein folding"/>
    <property type="evidence" value="ECO:0007669"/>
    <property type="project" value="InterPro"/>
</dbReference>
<dbReference type="SUPFAM" id="SSF46579">
    <property type="entry name" value="Prefoldin"/>
    <property type="match status" value="1"/>
</dbReference>
<dbReference type="Proteomes" id="UP000440578">
    <property type="component" value="Unassembled WGS sequence"/>
</dbReference>
<proteinExistence type="inferred from homology"/>
<keyword evidence="3" id="KW-0143">Chaperone</keyword>
<dbReference type="GO" id="GO:0051131">
    <property type="term" value="P:chaperone-mediated protein complex assembly"/>
    <property type="evidence" value="ECO:0007669"/>
    <property type="project" value="TreeGrafter"/>
</dbReference>
<dbReference type="GO" id="GO:0016272">
    <property type="term" value="C:prefoldin complex"/>
    <property type="evidence" value="ECO:0007669"/>
    <property type="project" value="InterPro"/>
</dbReference>
<evidence type="ECO:0000256" key="5">
    <source>
        <dbReference type="SAM" id="Coils"/>
    </source>
</evidence>
<dbReference type="InterPro" id="IPR002777">
    <property type="entry name" value="PFD_beta-like"/>
</dbReference>
<feature type="coiled-coil region" evidence="5">
    <location>
        <begin position="87"/>
        <end position="114"/>
    </location>
</feature>
<sequence>MAEAIQKKFHTEVEKFKQLQKDYQKALAARQTLDGQMNENALVKEEMSLLEDGAKVYKLIGPVLVKQDPEEASQNVAKRLDYIKGELKRHDDLLKDLESKQEASREAVGKLQLQLRQTQSKG</sequence>
<dbReference type="Pfam" id="PF01920">
    <property type="entry name" value="Prefoldin_2"/>
    <property type="match status" value="1"/>
</dbReference>